<proteinExistence type="predicted"/>
<protein>
    <submittedName>
        <fullName evidence="1">Uncharacterized protein</fullName>
    </submittedName>
</protein>
<sequence length="105" mass="11528">MFDGPTWSEYVVGDEVVQLVPELGALQHVDQWRWWPVNDERGKPIALVGKYDGPGYVDLLYVYGDSTGGAARVDIRGPAPRTIWTESGSLSTVVAGLIRQPDSII</sequence>
<reference evidence="2" key="1">
    <citation type="submission" date="2019-04" db="EMBL/GenBank/DDBJ databases">
        <title>Draft genome sequence of Pseudonocardiaceae bacterium SL3-2-4.</title>
        <authorList>
            <person name="Ningsih F."/>
            <person name="Yokota A."/>
            <person name="Sakai Y."/>
            <person name="Nanatani K."/>
            <person name="Yabe S."/>
            <person name="Oetari A."/>
            <person name="Sjamsuridzal W."/>
        </authorList>
    </citation>
    <scope>NUCLEOTIDE SEQUENCE [LARGE SCALE GENOMIC DNA]</scope>
    <source>
        <strain evidence="2">SL3-2-4</strain>
    </source>
</reference>
<dbReference type="EMBL" id="BJFL01000008">
    <property type="protein sequence ID" value="GDY30587.1"/>
    <property type="molecule type" value="Genomic_DNA"/>
</dbReference>
<dbReference type="Proteomes" id="UP000298860">
    <property type="component" value="Unassembled WGS sequence"/>
</dbReference>
<dbReference type="AlphaFoldDB" id="A0A4D4J9G7"/>
<organism evidence="1 2">
    <name type="scientific">Gandjariella thermophila</name>
    <dbReference type="NCBI Taxonomy" id="1931992"/>
    <lineage>
        <taxon>Bacteria</taxon>
        <taxon>Bacillati</taxon>
        <taxon>Actinomycetota</taxon>
        <taxon>Actinomycetes</taxon>
        <taxon>Pseudonocardiales</taxon>
        <taxon>Pseudonocardiaceae</taxon>
        <taxon>Gandjariella</taxon>
    </lineage>
</organism>
<keyword evidence="2" id="KW-1185">Reference proteome</keyword>
<dbReference type="RefSeq" id="WP_137813697.1">
    <property type="nucleotide sequence ID" value="NZ_BJFL01000008.1"/>
</dbReference>
<dbReference type="OrthoDB" id="3359526at2"/>
<gene>
    <name evidence="1" type="ORF">GTS_22200</name>
</gene>
<evidence type="ECO:0000313" key="2">
    <source>
        <dbReference type="Proteomes" id="UP000298860"/>
    </source>
</evidence>
<accession>A0A4D4J9G7</accession>
<comment type="caution">
    <text evidence="1">The sequence shown here is derived from an EMBL/GenBank/DDBJ whole genome shotgun (WGS) entry which is preliminary data.</text>
</comment>
<evidence type="ECO:0000313" key="1">
    <source>
        <dbReference type="EMBL" id="GDY30587.1"/>
    </source>
</evidence>
<name>A0A4D4J9G7_9PSEU</name>